<comment type="caution">
    <text evidence="3">The sequence shown here is derived from an EMBL/GenBank/DDBJ whole genome shotgun (WGS) entry which is preliminary data.</text>
</comment>
<proteinExistence type="predicted"/>
<dbReference type="InterPro" id="IPR025420">
    <property type="entry name" value="DUF4143"/>
</dbReference>
<dbReference type="Pfam" id="PF13173">
    <property type="entry name" value="AAA_14"/>
    <property type="match status" value="1"/>
</dbReference>
<dbReference type="Pfam" id="PF13635">
    <property type="entry name" value="DUF4143"/>
    <property type="match status" value="1"/>
</dbReference>
<accession>A0A9X0W7R2</accession>
<gene>
    <name evidence="3" type="ORF">CKO42_08160</name>
</gene>
<dbReference type="SUPFAM" id="SSF52540">
    <property type="entry name" value="P-loop containing nucleoside triphosphate hydrolases"/>
    <property type="match status" value="1"/>
</dbReference>
<evidence type="ECO:0000259" key="1">
    <source>
        <dbReference type="Pfam" id="PF13173"/>
    </source>
</evidence>
<dbReference type="PANTHER" id="PTHR43566:SF1">
    <property type="entry name" value="AAA+ ATPASE DOMAIN-CONTAINING PROTEIN"/>
    <property type="match status" value="1"/>
</dbReference>
<keyword evidence="4" id="KW-1185">Reference proteome</keyword>
<protein>
    <recommendedName>
        <fullName evidence="5">ATP-binding protein</fullName>
    </recommendedName>
</protein>
<dbReference type="EMBL" id="NRRY01000010">
    <property type="protein sequence ID" value="MBK1618411.1"/>
    <property type="molecule type" value="Genomic_DNA"/>
</dbReference>
<feature type="domain" description="AAA" evidence="1">
    <location>
        <begin position="7"/>
        <end position="123"/>
    </location>
</feature>
<name>A0A9X0W7R2_9GAMM</name>
<evidence type="ECO:0000313" key="4">
    <source>
        <dbReference type="Proteomes" id="UP001138768"/>
    </source>
</evidence>
<dbReference type="InterPro" id="IPR041682">
    <property type="entry name" value="AAA_14"/>
</dbReference>
<feature type="domain" description="DUF4143" evidence="2">
    <location>
        <begin position="170"/>
        <end position="319"/>
    </location>
</feature>
<dbReference type="Proteomes" id="UP001138768">
    <property type="component" value="Unassembled WGS sequence"/>
</dbReference>
<dbReference type="InterPro" id="IPR027417">
    <property type="entry name" value="P-loop_NTPase"/>
</dbReference>
<dbReference type="AlphaFoldDB" id="A0A9X0W7R2"/>
<sequence>MQRDLVRKMVFLTGPRQAGKTTLAEMIADQFADAQLFNWDVLADRRVMLAQSWIPTASLLVFDELHKMKDWRPWLKGVYDGRTQGQSILVTGSARLDAFRQAGESLAGRYFSWHLLPVTVHELVAKTDTVPEEALNRLLNRGGFPEPLLAEADADARRWRQLYLDGLIRDDILEFSRIAEVQAMRLFVQMLRERVGSPVSLASMARDLQLSPTTLSRYLGILETLHVVFIVRPFHRNIARALLKEPKVYFYDTGLVKGDDGIRFENACATMLQAEVQRRRDAEGQEATLSYIRDKEGREIDFVLCDADQPIQLVECKWSDAAVPRYLAATAARFPQARATLLVRHLRHREQRGAVAVAPAAPWLADLGAGH</sequence>
<dbReference type="PANTHER" id="PTHR43566">
    <property type="entry name" value="CONSERVED PROTEIN"/>
    <property type="match status" value="1"/>
</dbReference>
<dbReference type="Gene3D" id="3.40.50.300">
    <property type="entry name" value="P-loop containing nucleotide triphosphate hydrolases"/>
    <property type="match status" value="1"/>
</dbReference>
<reference evidence="3 4" key="1">
    <citation type="journal article" date="2020" name="Microorganisms">
        <title>Osmotic Adaptation and Compatible Solute Biosynthesis of Phototrophic Bacteria as Revealed from Genome Analyses.</title>
        <authorList>
            <person name="Imhoff J.F."/>
            <person name="Rahn T."/>
            <person name="Kunzel S."/>
            <person name="Keller A."/>
            <person name="Neulinger S.C."/>
        </authorList>
    </citation>
    <scope>NUCLEOTIDE SEQUENCE [LARGE SCALE GENOMIC DNA]</scope>
    <source>
        <strain evidence="3 4">DSM 25653</strain>
    </source>
</reference>
<organism evidence="3 4">
    <name type="scientific">Lamprobacter modestohalophilus</name>
    <dbReference type="NCBI Taxonomy" id="1064514"/>
    <lineage>
        <taxon>Bacteria</taxon>
        <taxon>Pseudomonadati</taxon>
        <taxon>Pseudomonadota</taxon>
        <taxon>Gammaproteobacteria</taxon>
        <taxon>Chromatiales</taxon>
        <taxon>Chromatiaceae</taxon>
        <taxon>Lamprobacter</taxon>
    </lineage>
</organism>
<evidence type="ECO:0008006" key="5">
    <source>
        <dbReference type="Google" id="ProtNLM"/>
    </source>
</evidence>
<evidence type="ECO:0000259" key="2">
    <source>
        <dbReference type="Pfam" id="PF13635"/>
    </source>
</evidence>
<evidence type="ECO:0000313" key="3">
    <source>
        <dbReference type="EMBL" id="MBK1618411.1"/>
    </source>
</evidence>